<dbReference type="SUPFAM" id="SSF53756">
    <property type="entry name" value="UDP-Glycosyltransferase/glycogen phosphorylase"/>
    <property type="match status" value="1"/>
</dbReference>
<reference evidence="2 3" key="1">
    <citation type="journal article" date="2020" name="Mol. Plant">
        <title>The Chromosome-Based Rubber Tree Genome Provides New Insights into Spurge Genome Evolution and Rubber Biosynthesis.</title>
        <authorList>
            <person name="Liu J."/>
            <person name="Shi C."/>
            <person name="Shi C.C."/>
            <person name="Li W."/>
            <person name="Zhang Q.J."/>
            <person name="Zhang Y."/>
            <person name="Li K."/>
            <person name="Lu H.F."/>
            <person name="Shi C."/>
            <person name="Zhu S.T."/>
            <person name="Xiao Z.Y."/>
            <person name="Nan H."/>
            <person name="Yue Y."/>
            <person name="Zhu X.G."/>
            <person name="Wu Y."/>
            <person name="Hong X.N."/>
            <person name="Fan G.Y."/>
            <person name="Tong Y."/>
            <person name="Zhang D."/>
            <person name="Mao C.L."/>
            <person name="Liu Y.L."/>
            <person name="Hao S.J."/>
            <person name="Liu W.Q."/>
            <person name="Lv M.Q."/>
            <person name="Zhang H.B."/>
            <person name="Liu Y."/>
            <person name="Hu-Tang G.R."/>
            <person name="Wang J.P."/>
            <person name="Wang J.H."/>
            <person name="Sun Y.H."/>
            <person name="Ni S.B."/>
            <person name="Chen W.B."/>
            <person name="Zhang X.C."/>
            <person name="Jiao Y.N."/>
            <person name="Eichler E.E."/>
            <person name="Li G.H."/>
            <person name="Liu X."/>
            <person name="Gao L.Z."/>
        </authorList>
    </citation>
    <scope>NUCLEOTIDE SEQUENCE [LARGE SCALE GENOMIC DNA]</scope>
    <source>
        <strain evidence="3">cv. GT1</strain>
        <tissue evidence="2">Leaf</tissue>
    </source>
</reference>
<dbReference type="PANTHER" id="PTHR48049:SF57">
    <property type="entry name" value="UDP-GLYCOSYLTRANSFERASE 91C1-LIKE"/>
    <property type="match status" value="1"/>
</dbReference>
<comment type="caution">
    <text evidence="2">The sequence shown here is derived from an EMBL/GenBank/DDBJ whole genome shotgun (WGS) entry which is preliminary data.</text>
</comment>
<keyword evidence="3" id="KW-1185">Reference proteome</keyword>
<proteinExistence type="predicted"/>
<dbReference type="InterPro" id="IPR050481">
    <property type="entry name" value="UDP-glycosyltransf_plant"/>
</dbReference>
<evidence type="ECO:0000313" key="2">
    <source>
        <dbReference type="EMBL" id="KAF2291152.1"/>
    </source>
</evidence>
<dbReference type="GO" id="GO:0035251">
    <property type="term" value="F:UDP-glucosyltransferase activity"/>
    <property type="evidence" value="ECO:0007669"/>
    <property type="project" value="InterPro"/>
</dbReference>
<accession>A0A6A6KQ66</accession>
<dbReference type="PANTHER" id="PTHR48049">
    <property type="entry name" value="GLYCOSYLTRANSFERASE"/>
    <property type="match status" value="1"/>
</dbReference>
<dbReference type="Pfam" id="PF00201">
    <property type="entry name" value="UDPGT"/>
    <property type="match status" value="1"/>
</dbReference>
<gene>
    <name evidence="2" type="ORF">GH714_020393</name>
</gene>
<protein>
    <submittedName>
        <fullName evidence="2">Uncharacterized protein</fullName>
    </submittedName>
</protein>
<name>A0A6A6KQ66_HEVBR</name>
<evidence type="ECO:0000313" key="3">
    <source>
        <dbReference type="Proteomes" id="UP000467840"/>
    </source>
</evidence>
<dbReference type="Gene3D" id="3.40.50.2000">
    <property type="entry name" value="Glycogen Phosphorylase B"/>
    <property type="match status" value="1"/>
</dbReference>
<dbReference type="EMBL" id="JAAGAX010000015">
    <property type="protein sequence ID" value="KAF2291152.1"/>
    <property type="molecule type" value="Genomic_DNA"/>
</dbReference>
<organism evidence="2 3">
    <name type="scientific">Hevea brasiliensis</name>
    <name type="common">Para rubber tree</name>
    <name type="synonym">Siphonia brasiliensis</name>
    <dbReference type="NCBI Taxonomy" id="3981"/>
    <lineage>
        <taxon>Eukaryota</taxon>
        <taxon>Viridiplantae</taxon>
        <taxon>Streptophyta</taxon>
        <taxon>Embryophyta</taxon>
        <taxon>Tracheophyta</taxon>
        <taxon>Spermatophyta</taxon>
        <taxon>Magnoliopsida</taxon>
        <taxon>eudicotyledons</taxon>
        <taxon>Gunneridae</taxon>
        <taxon>Pentapetalae</taxon>
        <taxon>rosids</taxon>
        <taxon>fabids</taxon>
        <taxon>Malpighiales</taxon>
        <taxon>Euphorbiaceae</taxon>
        <taxon>Crotonoideae</taxon>
        <taxon>Micrandreae</taxon>
        <taxon>Hevea</taxon>
    </lineage>
</organism>
<dbReference type="InterPro" id="IPR002213">
    <property type="entry name" value="UDP_glucos_trans"/>
</dbReference>
<dbReference type="Proteomes" id="UP000467840">
    <property type="component" value="Chromosome 2"/>
</dbReference>
<sequence>MTSQPEWVDFPSSVAYRKNEAIGAFEWVYRTYASGLSDAERFAKILNSCQGLIIRVGVCSEFELSKDQVYEIAYGVELSGLPFLWALRKPSWAILDLDALPLGFSQRTCGKGIVNIGWAPQIEILGHPSIGGSLFHSGWGSVIETLEFGQSNSVTIYH</sequence>
<keyword evidence="1" id="KW-0808">Transferase</keyword>
<evidence type="ECO:0000256" key="1">
    <source>
        <dbReference type="ARBA" id="ARBA00022679"/>
    </source>
</evidence>
<dbReference type="AlphaFoldDB" id="A0A6A6KQ66"/>